<evidence type="ECO:0000313" key="9">
    <source>
        <dbReference type="Proteomes" id="UP001493487"/>
    </source>
</evidence>
<feature type="domain" description="EamA" evidence="7">
    <location>
        <begin position="35"/>
        <end position="163"/>
    </location>
</feature>
<dbReference type="EMBL" id="JASKHM010000018">
    <property type="protein sequence ID" value="MEQ4485895.1"/>
    <property type="molecule type" value="Genomic_DNA"/>
</dbReference>
<evidence type="ECO:0000256" key="5">
    <source>
        <dbReference type="ARBA" id="ARBA00023136"/>
    </source>
</evidence>
<feature type="transmembrane region" description="Helical" evidence="6">
    <location>
        <begin position="146"/>
        <end position="164"/>
    </location>
</feature>
<dbReference type="Proteomes" id="UP001493487">
    <property type="component" value="Unassembled WGS sequence"/>
</dbReference>
<dbReference type="Pfam" id="PF00892">
    <property type="entry name" value="EamA"/>
    <property type="match status" value="1"/>
</dbReference>
<evidence type="ECO:0000256" key="4">
    <source>
        <dbReference type="ARBA" id="ARBA00022989"/>
    </source>
</evidence>
<keyword evidence="5 6" id="KW-0472">Membrane</keyword>
<dbReference type="InterPro" id="IPR050638">
    <property type="entry name" value="AA-Vitamin_Transporters"/>
</dbReference>
<protein>
    <submittedName>
        <fullName evidence="8">DMT family transporter</fullName>
    </submittedName>
</protein>
<dbReference type="PANTHER" id="PTHR32322">
    <property type="entry name" value="INNER MEMBRANE TRANSPORTER"/>
    <property type="match status" value="1"/>
</dbReference>
<evidence type="ECO:0000256" key="6">
    <source>
        <dbReference type="SAM" id="Phobius"/>
    </source>
</evidence>
<evidence type="ECO:0000256" key="1">
    <source>
        <dbReference type="ARBA" id="ARBA00004127"/>
    </source>
</evidence>
<dbReference type="PANTHER" id="PTHR32322:SF2">
    <property type="entry name" value="EAMA DOMAIN-CONTAINING PROTEIN"/>
    <property type="match status" value="1"/>
</dbReference>
<feature type="transmembrane region" description="Helical" evidence="6">
    <location>
        <begin position="123"/>
        <end position="140"/>
    </location>
</feature>
<name>A0ABV1L0K4_9BACL</name>
<accession>A0ABV1L0K4</accession>
<gene>
    <name evidence="8" type="ORF">QJS35_26305</name>
</gene>
<dbReference type="RefSeq" id="WP_232189117.1">
    <property type="nucleotide sequence ID" value="NZ_JAIOAP010000017.1"/>
</dbReference>
<reference evidence="8 9" key="1">
    <citation type="journal article" date="2023" name="Genome Announc.">
        <title>Pan-Genome Analyses of the Genus Cohnella and Proposal of the Novel Species Cohnella silvisoli sp. nov., Isolated from Forest Soil.</title>
        <authorList>
            <person name="Wang C."/>
            <person name="Mao L."/>
            <person name="Bao G."/>
            <person name="Zhu H."/>
        </authorList>
    </citation>
    <scope>NUCLEOTIDE SEQUENCE [LARGE SCALE GENOMIC DNA]</scope>
    <source>
        <strain evidence="8 9">NL03-T5-1</strain>
    </source>
</reference>
<keyword evidence="9" id="KW-1185">Reference proteome</keyword>
<dbReference type="InterPro" id="IPR037185">
    <property type="entry name" value="EmrE-like"/>
</dbReference>
<sequence>MFAYDGSWHEGYTEPCGYASNNGFERTEFHCDRTFAGAICFASATLLIKRWGPAFDMTVLASYQTIAGGIALFILSAFTERPYFTFNGTSVTVLLWLVILCSIVQFSIWFYLLSKGDPAKTSAFLFLVPLFGVLTSWLLLGEKVDWYVYVGGAFICVGIFLVNWQGKADSSLRISERPLLEG</sequence>
<comment type="subcellular location">
    <subcellularLocation>
        <location evidence="1">Endomembrane system</location>
        <topology evidence="1">Multi-pass membrane protein</topology>
    </subcellularLocation>
</comment>
<evidence type="ECO:0000256" key="3">
    <source>
        <dbReference type="ARBA" id="ARBA00022692"/>
    </source>
</evidence>
<evidence type="ECO:0000256" key="2">
    <source>
        <dbReference type="ARBA" id="ARBA00007362"/>
    </source>
</evidence>
<feature type="transmembrane region" description="Helical" evidence="6">
    <location>
        <begin position="59"/>
        <end position="79"/>
    </location>
</feature>
<dbReference type="InterPro" id="IPR000620">
    <property type="entry name" value="EamA_dom"/>
</dbReference>
<proteinExistence type="inferred from homology"/>
<comment type="similarity">
    <text evidence="2">Belongs to the EamA transporter family.</text>
</comment>
<comment type="caution">
    <text evidence="8">The sequence shown here is derived from an EMBL/GenBank/DDBJ whole genome shotgun (WGS) entry which is preliminary data.</text>
</comment>
<evidence type="ECO:0000313" key="8">
    <source>
        <dbReference type="EMBL" id="MEQ4485895.1"/>
    </source>
</evidence>
<organism evidence="8 9">
    <name type="scientific">Cohnella silvisoli</name>
    <dbReference type="NCBI Taxonomy" id="2873699"/>
    <lineage>
        <taxon>Bacteria</taxon>
        <taxon>Bacillati</taxon>
        <taxon>Bacillota</taxon>
        <taxon>Bacilli</taxon>
        <taxon>Bacillales</taxon>
        <taxon>Paenibacillaceae</taxon>
        <taxon>Cohnella</taxon>
    </lineage>
</organism>
<feature type="transmembrane region" description="Helical" evidence="6">
    <location>
        <begin position="91"/>
        <end position="111"/>
    </location>
</feature>
<dbReference type="Gene3D" id="1.10.3730.20">
    <property type="match status" value="1"/>
</dbReference>
<keyword evidence="4 6" id="KW-1133">Transmembrane helix</keyword>
<keyword evidence="3 6" id="KW-0812">Transmembrane</keyword>
<dbReference type="SUPFAM" id="SSF103481">
    <property type="entry name" value="Multidrug resistance efflux transporter EmrE"/>
    <property type="match status" value="1"/>
</dbReference>
<evidence type="ECO:0000259" key="7">
    <source>
        <dbReference type="Pfam" id="PF00892"/>
    </source>
</evidence>